<evidence type="ECO:0000313" key="3">
    <source>
        <dbReference type="Proteomes" id="UP000054018"/>
    </source>
</evidence>
<dbReference type="EMBL" id="KN834480">
    <property type="protein sequence ID" value="KIK10681.1"/>
    <property type="molecule type" value="Genomic_DNA"/>
</dbReference>
<organism evidence="2 3">
    <name type="scientific">Pisolithus microcarpus 441</name>
    <dbReference type="NCBI Taxonomy" id="765257"/>
    <lineage>
        <taxon>Eukaryota</taxon>
        <taxon>Fungi</taxon>
        <taxon>Dikarya</taxon>
        <taxon>Basidiomycota</taxon>
        <taxon>Agaricomycotina</taxon>
        <taxon>Agaricomycetes</taxon>
        <taxon>Agaricomycetidae</taxon>
        <taxon>Boletales</taxon>
        <taxon>Sclerodermatineae</taxon>
        <taxon>Pisolithaceae</taxon>
        <taxon>Pisolithus</taxon>
    </lineage>
</organism>
<gene>
    <name evidence="2" type="ORF">PISMIDRAFT_690866</name>
</gene>
<name>A0A0C9Y0E1_9AGAM</name>
<evidence type="ECO:0000313" key="2">
    <source>
        <dbReference type="EMBL" id="KIK10681.1"/>
    </source>
</evidence>
<dbReference type="AlphaFoldDB" id="A0A0C9Y0E1"/>
<feature type="non-terminal residue" evidence="2">
    <location>
        <position position="1"/>
    </location>
</feature>
<evidence type="ECO:0000256" key="1">
    <source>
        <dbReference type="SAM" id="MobiDB-lite"/>
    </source>
</evidence>
<reference evidence="2 3" key="1">
    <citation type="submission" date="2014-04" db="EMBL/GenBank/DDBJ databases">
        <authorList>
            <consortium name="DOE Joint Genome Institute"/>
            <person name="Kuo A."/>
            <person name="Kohler A."/>
            <person name="Costa M.D."/>
            <person name="Nagy L.G."/>
            <person name="Floudas D."/>
            <person name="Copeland A."/>
            <person name="Barry K.W."/>
            <person name="Cichocki N."/>
            <person name="Veneault-Fourrey C."/>
            <person name="LaButti K."/>
            <person name="Lindquist E.A."/>
            <person name="Lipzen A."/>
            <person name="Lundell T."/>
            <person name="Morin E."/>
            <person name="Murat C."/>
            <person name="Sun H."/>
            <person name="Tunlid A."/>
            <person name="Henrissat B."/>
            <person name="Grigoriev I.V."/>
            <person name="Hibbett D.S."/>
            <person name="Martin F."/>
            <person name="Nordberg H.P."/>
            <person name="Cantor M.N."/>
            <person name="Hua S.X."/>
        </authorList>
    </citation>
    <scope>NUCLEOTIDE SEQUENCE [LARGE SCALE GENOMIC DNA]</scope>
    <source>
        <strain evidence="2 3">441</strain>
    </source>
</reference>
<feature type="region of interest" description="Disordered" evidence="1">
    <location>
        <begin position="35"/>
        <end position="56"/>
    </location>
</feature>
<dbReference type="HOGENOM" id="CLU_209336_0_0_1"/>
<sequence>SPTTICRMPTSPLDDPTPSLNLLCLAQTPYRHQPQCYYPPPHKREKKPTAKLSWES</sequence>
<keyword evidence="3" id="KW-1185">Reference proteome</keyword>
<reference evidence="3" key="2">
    <citation type="submission" date="2015-01" db="EMBL/GenBank/DDBJ databases">
        <title>Evolutionary Origins and Diversification of the Mycorrhizal Mutualists.</title>
        <authorList>
            <consortium name="DOE Joint Genome Institute"/>
            <consortium name="Mycorrhizal Genomics Consortium"/>
            <person name="Kohler A."/>
            <person name="Kuo A."/>
            <person name="Nagy L.G."/>
            <person name="Floudas D."/>
            <person name="Copeland A."/>
            <person name="Barry K.W."/>
            <person name="Cichocki N."/>
            <person name="Veneault-Fourrey C."/>
            <person name="LaButti K."/>
            <person name="Lindquist E.A."/>
            <person name="Lipzen A."/>
            <person name="Lundell T."/>
            <person name="Morin E."/>
            <person name="Murat C."/>
            <person name="Riley R."/>
            <person name="Ohm R."/>
            <person name="Sun H."/>
            <person name="Tunlid A."/>
            <person name="Henrissat B."/>
            <person name="Grigoriev I.V."/>
            <person name="Hibbett D.S."/>
            <person name="Martin F."/>
        </authorList>
    </citation>
    <scope>NUCLEOTIDE SEQUENCE [LARGE SCALE GENOMIC DNA]</scope>
    <source>
        <strain evidence="3">441</strain>
    </source>
</reference>
<proteinExistence type="predicted"/>
<dbReference type="Proteomes" id="UP000054018">
    <property type="component" value="Unassembled WGS sequence"/>
</dbReference>
<accession>A0A0C9Y0E1</accession>
<protein>
    <submittedName>
        <fullName evidence="2">Uncharacterized protein</fullName>
    </submittedName>
</protein>